<dbReference type="PANTHER" id="PTHR46401">
    <property type="entry name" value="GLYCOSYLTRANSFERASE WBBK-RELATED"/>
    <property type="match status" value="1"/>
</dbReference>
<protein>
    <submittedName>
        <fullName evidence="2">Glycosyltransferase</fullName>
    </submittedName>
</protein>
<dbReference type="Proteomes" id="UP000651112">
    <property type="component" value="Unassembled WGS sequence"/>
</dbReference>
<comment type="caution">
    <text evidence="2">The sequence shown here is derived from an EMBL/GenBank/DDBJ whole genome shotgun (WGS) entry which is preliminary data.</text>
</comment>
<reference evidence="2 3" key="1">
    <citation type="submission" date="2020-08" db="EMBL/GenBank/DDBJ databases">
        <title>Sphingobacterium sp. DN00404 isolated from aquaculture water.</title>
        <authorList>
            <person name="Zhang M."/>
        </authorList>
    </citation>
    <scope>NUCLEOTIDE SEQUENCE [LARGE SCALE GENOMIC DNA]</scope>
    <source>
        <strain evidence="2 3">KCTC 42746</strain>
    </source>
</reference>
<evidence type="ECO:0000313" key="3">
    <source>
        <dbReference type="Proteomes" id="UP000651112"/>
    </source>
</evidence>
<name>A0ABR7XM50_9SPHI</name>
<gene>
    <name evidence="2" type="ORF">H8B21_01545</name>
</gene>
<dbReference type="Pfam" id="PF13692">
    <property type="entry name" value="Glyco_trans_1_4"/>
    <property type="match status" value="1"/>
</dbReference>
<sequence>MKKIGFVIGLYGEEVNGGAEKHCKMLAERACRYYDVEVLTTTAKDYKTFTPFYKEGVEEINGVRVRRFRTIPFNQERFSTFYNKSRTGRKIRRFLYKRGLLRYVASLFPSWSLFAKKEIETLKKHGLYSPDLIDYVKTNEASYSALFLISYPCPNFYFINDIIPHKCIFIPTAHDEGDFFRAYLADIFTTIKHIAFNTASERDLCQRIFGNKMSSNSILAVGVELEEAADFSDVQLKYNLPNRYVLYFGRIAEEKIGNLIPWFIAYKNQSDDPVKLVLTGGNFMAKCEHPDIQYTGFVSESEKTALIKHAQLVVNPSDRESLSLLLLETMQLGKPALVNGKSEVMKQHCIDSNFAAHYYISKSDFIQKLNEMLALDQFEENEGPSRKAISYVEENYSWNKILERLNVVIDS</sequence>
<evidence type="ECO:0000313" key="2">
    <source>
        <dbReference type="EMBL" id="MBD1420241.1"/>
    </source>
</evidence>
<keyword evidence="3" id="KW-1185">Reference proteome</keyword>
<dbReference type="Gene3D" id="3.40.50.2000">
    <property type="entry name" value="Glycogen Phosphorylase B"/>
    <property type="match status" value="1"/>
</dbReference>
<dbReference type="EMBL" id="JACNYL010000001">
    <property type="protein sequence ID" value="MBD1420241.1"/>
    <property type="molecule type" value="Genomic_DNA"/>
</dbReference>
<proteinExistence type="predicted"/>
<dbReference type="PANTHER" id="PTHR46401:SF2">
    <property type="entry name" value="GLYCOSYLTRANSFERASE WBBK-RELATED"/>
    <property type="match status" value="1"/>
</dbReference>
<evidence type="ECO:0000256" key="1">
    <source>
        <dbReference type="ARBA" id="ARBA00022679"/>
    </source>
</evidence>
<dbReference type="SUPFAM" id="SSF53756">
    <property type="entry name" value="UDP-Glycosyltransferase/glycogen phosphorylase"/>
    <property type="match status" value="1"/>
</dbReference>
<accession>A0ABR7XM50</accession>
<dbReference type="RefSeq" id="WP_190312030.1">
    <property type="nucleotide sequence ID" value="NZ_JACNYL010000001.1"/>
</dbReference>
<organism evidence="2 3">
    <name type="scientific">Sphingobacterium chuzhouense</name>
    <dbReference type="NCBI Taxonomy" id="1742264"/>
    <lineage>
        <taxon>Bacteria</taxon>
        <taxon>Pseudomonadati</taxon>
        <taxon>Bacteroidota</taxon>
        <taxon>Sphingobacteriia</taxon>
        <taxon>Sphingobacteriales</taxon>
        <taxon>Sphingobacteriaceae</taxon>
        <taxon>Sphingobacterium</taxon>
    </lineage>
</organism>
<keyword evidence="1" id="KW-0808">Transferase</keyword>